<keyword evidence="1" id="KW-0472">Membrane</keyword>
<dbReference type="EMBL" id="LGRX02015670">
    <property type="protein sequence ID" value="KAK3263156.1"/>
    <property type="molecule type" value="Genomic_DNA"/>
</dbReference>
<dbReference type="AlphaFoldDB" id="A0AAE0FNL3"/>
<comment type="caution">
    <text evidence="2">The sequence shown here is derived from an EMBL/GenBank/DDBJ whole genome shotgun (WGS) entry which is preliminary data.</text>
</comment>
<proteinExistence type="predicted"/>
<accession>A0AAE0FNL3</accession>
<protein>
    <submittedName>
        <fullName evidence="2">Uncharacterized protein</fullName>
    </submittedName>
</protein>
<evidence type="ECO:0000313" key="3">
    <source>
        <dbReference type="Proteomes" id="UP001190700"/>
    </source>
</evidence>
<feature type="transmembrane region" description="Helical" evidence="1">
    <location>
        <begin position="6"/>
        <end position="27"/>
    </location>
</feature>
<sequence>MQVSNFTLRFYTACVLLICLTSLGFFLRNDFANIACTSRCGITRPEPPDVTHPSRSYTAVLAEHFTTIKPRLQANGSSPTSIAYSSHRCTGPERPSARTCLFRNLYLDVETLQFKYFERPEGPRRIVGFHKHGIQWDFPATGRLGSLKHNTGGFLYMHGGGLRGQSPLVGGHERWRIIHVFKTLVCVGCEGQLVIGGY</sequence>
<reference evidence="2 3" key="1">
    <citation type="journal article" date="2015" name="Genome Biol. Evol.">
        <title>Comparative Genomics of a Bacterivorous Green Alga Reveals Evolutionary Causalities and Consequences of Phago-Mixotrophic Mode of Nutrition.</title>
        <authorList>
            <person name="Burns J.A."/>
            <person name="Paasch A."/>
            <person name="Narechania A."/>
            <person name="Kim E."/>
        </authorList>
    </citation>
    <scope>NUCLEOTIDE SEQUENCE [LARGE SCALE GENOMIC DNA]</scope>
    <source>
        <strain evidence="2 3">PLY_AMNH</strain>
    </source>
</reference>
<gene>
    <name evidence="2" type="ORF">CYMTET_28024</name>
</gene>
<dbReference type="Proteomes" id="UP001190700">
    <property type="component" value="Unassembled WGS sequence"/>
</dbReference>
<keyword evidence="1" id="KW-0812">Transmembrane</keyword>
<name>A0AAE0FNL3_9CHLO</name>
<evidence type="ECO:0000256" key="1">
    <source>
        <dbReference type="SAM" id="Phobius"/>
    </source>
</evidence>
<keyword evidence="3" id="KW-1185">Reference proteome</keyword>
<evidence type="ECO:0000313" key="2">
    <source>
        <dbReference type="EMBL" id="KAK3263156.1"/>
    </source>
</evidence>
<organism evidence="2 3">
    <name type="scientific">Cymbomonas tetramitiformis</name>
    <dbReference type="NCBI Taxonomy" id="36881"/>
    <lineage>
        <taxon>Eukaryota</taxon>
        <taxon>Viridiplantae</taxon>
        <taxon>Chlorophyta</taxon>
        <taxon>Pyramimonadophyceae</taxon>
        <taxon>Pyramimonadales</taxon>
        <taxon>Pyramimonadaceae</taxon>
        <taxon>Cymbomonas</taxon>
    </lineage>
</organism>
<keyword evidence="1" id="KW-1133">Transmembrane helix</keyword>